<organism evidence="9 10">
    <name type="scientific">Pontibacter virosus</name>
    <dbReference type="NCBI Taxonomy" id="1765052"/>
    <lineage>
        <taxon>Bacteria</taxon>
        <taxon>Pseudomonadati</taxon>
        <taxon>Bacteroidota</taxon>
        <taxon>Cytophagia</taxon>
        <taxon>Cytophagales</taxon>
        <taxon>Hymenobacteraceae</taxon>
        <taxon>Pontibacter</taxon>
    </lineage>
</organism>
<keyword evidence="10" id="KW-1185">Reference proteome</keyword>
<evidence type="ECO:0000256" key="4">
    <source>
        <dbReference type="ARBA" id="ARBA00022692"/>
    </source>
</evidence>
<dbReference type="Gene3D" id="2.40.170.20">
    <property type="entry name" value="TonB-dependent receptor, beta-barrel domain"/>
    <property type="match status" value="1"/>
</dbReference>
<evidence type="ECO:0000313" key="9">
    <source>
        <dbReference type="EMBL" id="PVY38716.1"/>
    </source>
</evidence>
<keyword evidence="9" id="KW-0675">Receptor</keyword>
<dbReference type="EMBL" id="QEKI01000015">
    <property type="protein sequence ID" value="PVY38716.1"/>
    <property type="molecule type" value="Genomic_DNA"/>
</dbReference>
<evidence type="ECO:0000256" key="7">
    <source>
        <dbReference type="PROSITE-ProRule" id="PRU01360"/>
    </source>
</evidence>
<dbReference type="PROSITE" id="PS52016">
    <property type="entry name" value="TONB_DEPENDENT_REC_3"/>
    <property type="match status" value="1"/>
</dbReference>
<keyword evidence="2 7" id="KW-0813">Transport</keyword>
<keyword evidence="4 7" id="KW-0812">Transmembrane</keyword>
<dbReference type="InterPro" id="IPR037066">
    <property type="entry name" value="Plug_dom_sf"/>
</dbReference>
<evidence type="ECO:0000313" key="10">
    <source>
        <dbReference type="Proteomes" id="UP000245466"/>
    </source>
</evidence>
<feature type="domain" description="TonB-dependent receptor plug" evidence="8">
    <location>
        <begin position="57"/>
        <end position="161"/>
    </location>
</feature>
<comment type="caution">
    <text evidence="9">The sequence shown here is derived from an EMBL/GenBank/DDBJ whole genome shotgun (WGS) entry which is preliminary data.</text>
</comment>
<evidence type="ECO:0000256" key="5">
    <source>
        <dbReference type="ARBA" id="ARBA00023136"/>
    </source>
</evidence>
<gene>
    <name evidence="9" type="ORF">C8E01_11553</name>
</gene>
<sequence>MKQILPQPIKFLRYSCVAFGLYITTSAASLGQNQPFADSTRFAADTVQFTYKPYELSAADFNKGLVTSVEPAIIGRFDGLRVVSGGGAPGTGAEMVLRSGTSLFGNNSPLVIIDGVLLDFFSHSLHASNLSWLNPNDIAAVSLLKDASATALYGGAAANGVLVITTKSGNAGDKIRLQYNATGAVSSLRKRADIFSADEFRILIRERYPNQQHLLGEHNTDWQDEIYRTGFGLANNLNVSGAMGPVPYRVSVGQLKQDGILKTSGYKRNTLAVNLQPSLFQKHLTFNLSMHNTRQELQLADERAIPAVMAFDPTQPVHADNKYGGYFAHTRPDGSLLSSQINPVSLLEQMENSDEIKTLSGQAHVQYRLHFLPAFTANYRYAYFKSDSDYSSSWPLDMASRPSSHIDLIKHALESETKHSEVFITLDQLLPAWSSKLNLKVGALKTYQENLSQYEESQRSSILYTRAQNRQLISENLSYYGSFGYTLFDRYTLSASFRNLSDSRYKEDVFRHQSKAVSIGWDIVKERFLANSEFIALLNLRANLGSFSRLDEPGRFRSIGWSPVQGSPTPGGSNWYVFPGPSNEIKLEKTLQKSLGVEFALFQNKILGSINYFQNKSSDLLIPFRLPYGSGNGLRHLSVGDLTASGLETALHYTIYQKGIAFLKLGAHATFIRNEVGSIGDATKKYTYSDSDYGLALVEGKPAQVFDLYQHLYDGDGKPIQGGYDKSEYGYALKYAMGTNQPKVYYGISSNGGYRKWEMSLLVRGSARQQVYNQADAKRSWLYANDKYPSLSNATRSYLENGFISSHLESSHFLEDASFLRLEYVQFGYNVGKLLGNKVNLKVNATVQNAFILTKYSGQDPEVSNGIDRGQYPQPRTFSLGLNLSI</sequence>
<evidence type="ECO:0000256" key="3">
    <source>
        <dbReference type="ARBA" id="ARBA00022452"/>
    </source>
</evidence>
<comment type="similarity">
    <text evidence="7">Belongs to the TonB-dependent receptor family.</text>
</comment>
<dbReference type="SUPFAM" id="SSF56935">
    <property type="entry name" value="Porins"/>
    <property type="match status" value="1"/>
</dbReference>
<keyword evidence="6 7" id="KW-0998">Cell outer membrane</keyword>
<evidence type="ECO:0000259" key="8">
    <source>
        <dbReference type="Pfam" id="PF07715"/>
    </source>
</evidence>
<dbReference type="RefSeq" id="WP_165820679.1">
    <property type="nucleotide sequence ID" value="NZ_QEKI01000015.1"/>
</dbReference>
<evidence type="ECO:0000256" key="6">
    <source>
        <dbReference type="ARBA" id="ARBA00023237"/>
    </source>
</evidence>
<dbReference type="AlphaFoldDB" id="A0A2U1AQN9"/>
<dbReference type="InterPro" id="IPR012910">
    <property type="entry name" value="Plug_dom"/>
</dbReference>
<dbReference type="NCBIfam" id="TIGR04056">
    <property type="entry name" value="OMP_RagA_SusC"/>
    <property type="match status" value="1"/>
</dbReference>
<dbReference type="NCBIfam" id="TIGR04057">
    <property type="entry name" value="SusC_RagA_signa"/>
    <property type="match status" value="1"/>
</dbReference>
<comment type="subcellular location">
    <subcellularLocation>
        <location evidence="1 7">Cell outer membrane</location>
        <topology evidence="1 7">Multi-pass membrane protein</topology>
    </subcellularLocation>
</comment>
<dbReference type="Pfam" id="PF07715">
    <property type="entry name" value="Plug"/>
    <property type="match status" value="1"/>
</dbReference>
<keyword evidence="3 7" id="KW-1134">Transmembrane beta strand</keyword>
<reference evidence="9 10" key="1">
    <citation type="submission" date="2018-04" db="EMBL/GenBank/DDBJ databases">
        <title>Genomic Encyclopedia of Type Strains, Phase IV (KMG-IV): sequencing the most valuable type-strain genomes for metagenomic binning, comparative biology and taxonomic classification.</title>
        <authorList>
            <person name="Goeker M."/>
        </authorList>
    </citation>
    <scope>NUCLEOTIDE SEQUENCE [LARGE SCALE GENOMIC DNA]</scope>
    <source>
        <strain evidence="9 10">DSM 100231</strain>
    </source>
</reference>
<dbReference type="Gene3D" id="2.170.130.10">
    <property type="entry name" value="TonB-dependent receptor, plug domain"/>
    <property type="match status" value="1"/>
</dbReference>
<keyword evidence="5 7" id="KW-0472">Membrane</keyword>
<dbReference type="InterPro" id="IPR023996">
    <property type="entry name" value="TonB-dep_OMP_SusC/RagA"/>
</dbReference>
<dbReference type="InterPro" id="IPR023997">
    <property type="entry name" value="TonB-dep_OMP_SusC/RagA_CS"/>
</dbReference>
<dbReference type="InterPro" id="IPR039426">
    <property type="entry name" value="TonB-dep_rcpt-like"/>
</dbReference>
<proteinExistence type="inferred from homology"/>
<dbReference type="GO" id="GO:0009279">
    <property type="term" value="C:cell outer membrane"/>
    <property type="evidence" value="ECO:0007669"/>
    <property type="project" value="UniProtKB-SubCell"/>
</dbReference>
<dbReference type="Proteomes" id="UP000245466">
    <property type="component" value="Unassembled WGS sequence"/>
</dbReference>
<accession>A0A2U1AQN9</accession>
<evidence type="ECO:0000256" key="2">
    <source>
        <dbReference type="ARBA" id="ARBA00022448"/>
    </source>
</evidence>
<protein>
    <submittedName>
        <fullName evidence="9">Iron complex outermembrane receptor protein</fullName>
    </submittedName>
</protein>
<evidence type="ECO:0000256" key="1">
    <source>
        <dbReference type="ARBA" id="ARBA00004571"/>
    </source>
</evidence>
<name>A0A2U1AQN9_9BACT</name>
<dbReference type="InterPro" id="IPR036942">
    <property type="entry name" value="Beta-barrel_TonB_sf"/>
</dbReference>